<keyword evidence="2" id="KW-1185">Reference proteome</keyword>
<accession>A0ACD3AQQ2</accession>
<evidence type="ECO:0000313" key="1">
    <source>
        <dbReference type="EMBL" id="TFK67989.1"/>
    </source>
</evidence>
<gene>
    <name evidence="1" type="ORF">BDN72DRAFT_769982</name>
</gene>
<dbReference type="Proteomes" id="UP000308600">
    <property type="component" value="Unassembled WGS sequence"/>
</dbReference>
<reference evidence="1 2" key="1">
    <citation type="journal article" date="2019" name="Nat. Ecol. Evol.">
        <title>Megaphylogeny resolves global patterns of mushroom evolution.</title>
        <authorList>
            <person name="Varga T."/>
            <person name="Krizsan K."/>
            <person name="Foldi C."/>
            <person name="Dima B."/>
            <person name="Sanchez-Garcia M."/>
            <person name="Sanchez-Ramirez S."/>
            <person name="Szollosi G.J."/>
            <person name="Szarkandi J.G."/>
            <person name="Papp V."/>
            <person name="Albert L."/>
            <person name="Andreopoulos W."/>
            <person name="Angelini C."/>
            <person name="Antonin V."/>
            <person name="Barry K.W."/>
            <person name="Bougher N.L."/>
            <person name="Buchanan P."/>
            <person name="Buyck B."/>
            <person name="Bense V."/>
            <person name="Catcheside P."/>
            <person name="Chovatia M."/>
            <person name="Cooper J."/>
            <person name="Damon W."/>
            <person name="Desjardin D."/>
            <person name="Finy P."/>
            <person name="Geml J."/>
            <person name="Haridas S."/>
            <person name="Hughes K."/>
            <person name="Justo A."/>
            <person name="Karasinski D."/>
            <person name="Kautmanova I."/>
            <person name="Kiss B."/>
            <person name="Kocsube S."/>
            <person name="Kotiranta H."/>
            <person name="LaButti K.M."/>
            <person name="Lechner B.E."/>
            <person name="Liimatainen K."/>
            <person name="Lipzen A."/>
            <person name="Lukacs Z."/>
            <person name="Mihaltcheva S."/>
            <person name="Morgado L.N."/>
            <person name="Niskanen T."/>
            <person name="Noordeloos M.E."/>
            <person name="Ohm R.A."/>
            <person name="Ortiz-Santana B."/>
            <person name="Ovrebo C."/>
            <person name="Racz N."/>
            <person name="Riley R."/>
            <person name="Savchenko A."/>
            <person name="Shiryaev A."/>
            <person name="Soop K."/>
            <person name="Spirin V."/>
            <person name="Szebenyi C."/>
            <person name="Tomsovsky M."/>
            <person name="Tulloss R.E."/>
            <person name="Uehling J."/>
            <person name="Grigoriev I.V."/>
            <person name="Vagvolgyi C."/>
            <person name="Papp T."/>
            <person name="Martin F.M."/>
            <person name="Miettinen O."/>
            <person name="Hibbett D.S."/>
            <person name="Nagy L.G."/>
        </authorList>
    </citation>
    <scope>NUCLEOTIDE SEQUENCE [LARGE SCALE GENOMIC DNA]</scope>
    <source>
        <strain evidence="1 2">NL-1719</strain>
    </source>
</reference>
<sequence length="715" mass="79408">MAVPLGSAGSKTKAPYGTWISPITVDKLVSDSVKLSDAVVDPVTSTIYHIEGRPSEGGRTVLVQSRTALSVVDSGTAQPLSDVRTSVHEHGGAAAIVYNGIAYFSNFDDGRVYRVRVPNSSGIKPDRFEPEPVTPLLINSKPRNPTYRFANFEVHPLYPHLLVAVFEDHTVDTPSTVINSLCVIDTKRKTIADLVRGADFYALPAFSTGHGKFLAWQQWNHPDMPWQGGELHVAEVIVVDLEEGGGVKLEIKDARHVAGEKGRVSAGYPLWVNQTTLAFLQDVSGYLNPWVYNTTTNTSRPVFKRPVPLDFGSLLRRLNNASHALVGDRRGLYTAMKDGRNILLLVDFFEDEKEPFLTMVYMRTVDRWKGTFVLVGGQADKEMCVAMGRVDVENLKDGSYTDGGVAPGRLETIYWSSRSKLGEEREDPLDAYISYPVPKTLCIEPDNTPVHVVLYQPFNPEYEGTSIPGEKPPCVVHAHGGPNLMTPQILDWSKQFFTSRGWAWLDVNYGGSSGYGRAYLERLDGNWGVVDVDDCIAAVKALRSSQEPLIDVRRTVIRGSSAGGYTTLCALSSVNPHKEQFQFAAGSSFYGVTDVRSYLGITHKFRYYHTLRLMGGTPEEIPQVYEDRSPLKRAERGRFGSKPVLVLHGEDDKVVRKENANDLVAAIKSHHGQVEYELYPGEGHGWRKVETIKDTIKREIKFYSRVLGIQLVGYL</sequence>
<organism evidence="1 2">
    <name type="scientific">Pluteus cervinus</name>
    <dbReference type="NCBI Taxonomy" id="181527"/>
    <lineage>
        <taxon>Eukaryota</taxon>
        <taxon>Fungi</taxon>
        <taxon>Dikarya</taxon>
        <taxon>Basidiomycota</taxon>
        <taxon>Agaricomycotina</taxon>
        <taxon>Agaricomycetes</taxon>
        <taxon>Agaricomycetidae</taxon>
        <taxon>Agaricales</taxon>
        <taxon>Pluteineae</taxon>
        <taxon>Pluteaceae</taxon>
        <taxon>Pluteus</taxon>
    </lineage>
</organism>
<protein>
    <submittedName>
        <fullName evidence="1">Alpha/beta-hydrolase</fullName>
    </submittedName>
</protein>
<name>A0ACD3AQQ2_9AGAR</name>
<proteinExistence type="predicted"/>
<dbReference type="EMBL" id="ML208362">
    <property type="protein sequence ID" value="TFK67989.1"/>
    <property type="molecule type" value="Genomic_DNA"/>
</dbReference>
<evidence type="ECO:0000313" key="2">
    <source>
        <dbReference type="Proteomes" id="UP000308600"/>
    </source>
</evidence>